<dbReference type="Gene3D" id="1.25.40.420">
    <property type="match status" value="1"/>
</dbReference>
<proteinExistence type="predicted"/>
<dbReference type="SMART" id="SM00225">
    <property type="entry name" value="BTB"/>
    <property type="match status" value="1"/>
</dbReference>
<dbReference type="PANTHER" id="PTHR24413">
    <property type="entry name" value="SPECKLE-TYPE POZ PROTEIN"/>
    <property type="match status" value="1"/>
</dbReference>
<dbReference type="CDD" id="cd18186">
    <property type="entry name" value="BTB_POZ_ZBTB_KLHL-like"/>
    <property type="match status" value="1"/>
</dbReference>
<evidence type="ECO:0000313" key="2">
    <source>
        <dbReference type="EMBL" id="KAL3761225.1"/>
    </source>
</evidence>
<gene>
    <name evidence="2" type="ORF">ACHAWU_007042</name>
</gene>
<dbReference type="Gene3D" id="3.30.710.10">
    <property type="entry name" value="Potassium Channel Kv1.1, Chain A"/>
    <property type="match status" value="1"/>
</dbReference>
<keyword evidence="3" id="KW-1185">Reference proteome</keyword>
<evidence type="ECO:0000259" key="1">
    <source>
        <dbReference type="PROSITE" id="PS50800"/>
    </source>
</evidence>
<dbReference type="SUPFAM" id="SSF54695">
    <property type="entry name" value="POZ domain"/>
    <property type="match status" value="1"/>
</dbReference>
<dbReference type="PROSITE" id="PS50800">
    <property type="entry name" value="SAP"/>
    <property type="match status" value="1"/>
</dbReference>
<name>A0ABD3MAU6_9STRA</name>
<dbReference type="InterPro" id="IPR011333">
    <property type="entry name" value="SKP1/BTB/POZ_sf"/>
</dbReference>
<organism evidence="2 3">
    <name type="scientific">Discostella pseudostelligera</name>
    <dbReference type="NCBI Taxonomy" id="259834"/>
    <lineage>
        <taxon>Eukaryota</taxon>
        <taxon>Sar</taxon>
        <taxon>Stramenopiles</taxon>
        <taxon>Ochrophyta</taxon>
        <taxon>Bacillariophyta</taxon>
        <taxon>Coscinodiscophyceae</taxon>
        <taxon>Thalassiosirophycidae</taxon>
        <taxon>Stephanodiscales</taxon>
        <taxon>Stephanodiscaceae</taxon>
        <taxon>Discostella</taxon>
    </lineage>
</organism>
<feature type="domain" description="SAP" evidence="1">
    <location>
        <begin position="226"/>
        <end position="260"/>
    </location>
</feature>
<dbReference type="Proteomes" id="UP001530293">
    <property type="component" value="Unassembled WGS sequence"/>
</dbReference>
<reference evidence="2 3" key="1">
    <citation type="submission" date="2024-10" db="EMBL/GenBank/DDBJ databases">
        <title>Updated reference genomes for cyclostephanoid diatoms.</title>
        <authorList>
            <person name="Roberts W.R."/>
            <person name="Alverson A.J."/>
        </authorList>
    </citation>
    <scope>NUCLEOTIDE SEQUENCE [LARGE SCALE GENOMIC DNA]</scope>
    <source>
        <strain evidence="2 3">AJA232-27</strain>
    </source>
</reference>
<dbReference type="EMBL" id="JALLBG020000155">
    <property type="protein sequence ID" value="KAL3761225.1"/>
    <property type="molecule type" value="Genomic_DNA"/>
</dbReference>
<evidence type="ECO:0000313" key="3">
    <source>
        <dbReference type="Proteomes" id="UP001530293"/>
    </source>
</evidence>
<dbReference type="InterPro" id="IPR000210">
    <property type="entry name" value="BTB/POZ_dom"/>
</dbReference>
<dbReference type="InterPro" id="IPR003034">
    <property type="entry name" value="SAP_dom"/>
</dbReference>
<sequence>MDEESADIVFYIGGENLEDKVSDQGNKSSGAKIYSRRLSFTKRSAPQLTGQQEENEATKATKFYAHRLILKKAAPLLAELSASDGSPSHVEIPNLSSAAFKAMLLYIYGCEIPKFGEDMSLTKEIIEVADKYEITHLKLEAEAVYVASIEMTVDNVLENLQYADSMNCAFLKEEVMDFIVKNVAVLLQKGTLKDAPEGVFHDVLAAIARRDVESGVDKKDRMENKFGTLRISELRREACEKGLEVDGSRETLIATLKGADNDNGGNPDTKEV</sequence>
<dbReference type="AlphaFoldDB" id="A0ABD3MAU6"/>
<comment type="caution">
    <text evidence="2">The sequence shown here is derived from an EMBL/GenBank/DDBJ whole genome shotgun (WGS) entry which is preliminary data.</text>
</comment>
<protein>
    <recommendedName>
        <fullName evidence="1">SAP domain-containing protein</fullName>
    </recommendedName>
</protein>
<accession>A0ABD3MAU6</accession>
<dbReference type="Pfam" id="PF00651">
    <property type="entry name" value="BTB"/>
    <property type="match status" value="1"/>
</dbReference>